<organism evidence="2">
    <name type="scientific">Serratia fonticola</name>
    <dbReference type="NCBI Taxonomy" id="47917"/>
    <lineage>
        <taxon>Bacteria</taxon>
        <taxon>Pseudomonadati</taxon>
        <taxon>Pseudomonadota</taxon>
        <taxon>Gammaproteobacteria</taxon>
        <taxon>Enterobacterales</taxon>
        <taxon>Yersiniaceae</taxon>
        <taxon>Serratia</taxon>
    </lineage>
</organism>
<keyword evidence="1" id="KW-1133">Transmembrane helix</keyword>
<dbReference type="AlphaFoldDB" id="A0A559T2E5"/>
<protein>
    <submittedName>
        <fullName evidence="2">Uncharacterized protein</fullName>
    </submittedName>
</protein>
<reference evidence="2" key="1">
    <citation type="submission" date="2019-06" db="EMBL/GenBank/DDBJ databases">
        <authorList>
            <person name="Deangelis K."/>
            <person name="Huntemann M."/>
            <person name="Clum A."/>
            <person name="Pillay M."/>
            <person name="Palaniappan K."/>
            <person name="Varghese N."/>
            <person name="Mikhailova N."/>
            <person name="Stamatis D."/>
            <person name="Reddy T."/>
            <person name="Daum C."/>
            <person name="Shapiro N."/>
            <person name="Ivanova N."/>
            <person name="Kyrpides N."/>
            <person name="Woyke T."/>
        </authorList>
    </citation>
    <scope>NUCLEOTIDE SEQUENCE [LARGE SCALE GENOMIC DNA]</scope>
    <source>
        <strain evidence="2">128R</strain>
    </source>
</reference>
<gene>
    <name evidence="2" type="ORF">FHU10_1224</name>
</gene>
<evidence type="ECO:0000256" key="1">
    <source>
        <dbReference type="SAM" id="Phobius"/>
    </source>
</evidence>
<dbReference type="EMBL" id="VISQ01000001">
    <property type="protein sequence ID" value="TVZ68768.1"/>
    <property type="molecule type" value="Genomic_DNA"/>
</dbReference>
<sequence>MKILNRNVSLGVAVLFYSNLLLIALLAYTLFEVIYG</sequence>
<feature type="transmembrane region" description="Helical" evidence="1">
    <location>
        <begin position="12"/>
        <end position="31"/>
    </location>
</feature>
<comment type="caution">
    <text evidence="2">The sequence shown here is derived from an EMBL/GenBank/DDBJ whole genome shotgun (WGS) entry which is preliminary data.</text>
</comment>
<keyword evidence="1" id="KW-0472">Membrane</keyword>
<proteinExistence type="predicted"/>
<accession>A0A559T2E5</accession>
<evidence type="ECO:0000313" key="2">
    <source>
        <dbReference type="EMBL" id="TVZ68768.1"/>
    </source>
</evidence>
<name>A0A559T2E5_SERFO</name>
<reference evidence="2" key="2">
    <citation type="submission" date="2019-08" db="EMBL/GenBank/DDBJ databases">
        <title>Investigation of anaerobic lignin degradation for improved lignocellulosic biofuels.</title>
        <authorList>
            <person name="Deangelis K.PhD."/>
        </authorList>
    </citation>
    <scope>NUCLEOTIDE SEQUENCE [LARGE SCALE GENOMIC DNA]</scope>
    <source>
        <strain evidence="2">128R</strain>
    </source>
</reference>
<keyword evidence="1" id="KW-0812">Transmembrane</keyword>